<evidence type="ECO:0000313" key="1">
    <source>
        <dbReference type="EMBL" id="KAI3759444.1"/>
    </source>
</evidence>
<comment type="caution">
    <text evidence="1">The sequence shown here is derived from an EMBL/GenBank/DDBJ whole genome shotgun (WGS) entry which is preliminary data.</text>
</comment>
<evidence type="ECO:0000313" key="2">
    <source>
        <dbReference type="Proteomes" id="UP001055879"/>
    </source>
</evidence>
<dbReference type="Proteomes" id="UP001055879">
    <property type="component" value="Linkage Group LG02"/>
</dbReference>
<keyword evidence="2" id="KW-1185">Reference proteome</keyword>
<gene>
    <name evidence="1" type="ORF">L6452_07270</name>
</gene>
<dbReference type="EMBL" id="CM042048">
    <property type="protein sequence ID" value="KAI3759444.1"/>
    <property type="molecule type" value="Genomic_DNA"/>
</dbReference>
<proteinExistence type="predicted"/>
<reference evidence="1 2" key="2">
    <citation type="journal article" date="2022" name="Mol. Ecol. Resour.">
        <title>The genomes of chicory, endive, great burdock and yacon provide insights into Asteraceae paleo-polyploidization history and plant inulin production.</title>
        <authorList>
            <person name="Fan W."/>
            <person name="Wang S."/>
            <person name="Wang H."/>
            <person name="Wang A."/>
            <person name="Jiang F."/>
            <person name="Liu H."/>
            <person name="Zhao H."/>
            <person name="Xu D."/>
            <person name="Zhang Y."/>
        </authorList>
    </citation>
    <scope>NUCLEOTIDE SEQUENCE [LARGE SCALE GENOMIC DNA]</scope>
    <source>
        <strain evidence="2">cv. Niubang</strain>
    </source>
</reference>
<protein>
    <submittedName>
        <fullName evidence="1">Uncharacterized protein</fullName>
    </submittedName>
</protein>
<accession>A0ACB9EKB9</accession>
<sequence length="340" mass="38095">MMMMSYLIYILPFFFTFFYLFKSTQPTTTTNPPPSPPKLPIIGNLHQLGPLIHRSFSSLSQRYGGGHLMLLHLGSAPSLVVSSAAAAQEIMQTHDLIFSTRPPIQMHKTLFYDLKEIAAAPYGEYWRQAKKLIILNFLSSKKVQTFSRVREEEIAITISKVAKISESNKAVNLGDLLFEFSNGVSCRATFGKKYDKESGKKLKRVVSKMFEILPHFFYADLIPQLAWIDQISGANGKVEAVAKDVDEFMEVAIEERLAGRKQTDDHEVGEGVEPFIDALLRIQKDGVDGISFNRDNVKALLLDSYVGATETSSSVLEWVMAELLTHPQALEKVQAEVNDT</sequence>
<organism evidence="1 2">
    <name type="scientific">Arctium lappa</name>
    <name type="common">Greater burdock</name>
    <name type="synonym">Lappa major</name>
    <dbReference type="NCBI Taxonomy" id="4217"/>
    <lineage>
        <taxon>Eukaryota</taxon>
        <taxon>Viridiplantae</taxon>
        <taxon>Streptophyta</taxon>
        <taxon>Embryophyta</taxon>
        <taxon>Tracheophyta</taxon>
        <taxon>Spermatophyta</taxon>
        <taxon>Magnoliopsida</taxon>
        <taxon>eudicotyledons</taxon>
        <taxon>Gunneridae</taxon>
        <taxon>Pentapetalae</taxon>
        <taxon>asterids</taxon>
        <taxon>campanulids</taxon>
        <taxon>Asterales</taxon>
        <taxon>Asteraceae</taxon>
        <taxon>Carduoideae</taxon>
        <taxon>Cardueae</taxon>
        <taxon>Arctiinae</taxon>
        <taxon>Arctium</taxon>
    </lineage>
</organism>
<name>A0ACB9EKB9_ARCLA</name>
<reference evidence="2" key="1">
    <citation type="journal article" date="2022" name="Mol. Ecol. Resour.">
        <title>The genomes of chicory, endive, great burdock and yacon provide insights into Asteraceae palaeo-polyploidization history and plant inulin production.</title>
        <authorList>
            <person name="Fan W."/>
            <person name="Wang S."/>
            <person name="Wang H."/>
            <person name="Wang A."/>
            <person name="Jiang F."/>
            <person name="Liu H."/>
            <person name="Zhao H."/>
            <person name="Xu D."/>
            <person name="Zhang Y."/>
        </authorList>
    </citation>
    <scope>NUCLEOTIDE SEQUENCE [LARGE SCALE GENOMIC DNA]</scope>
    <source>
        <strain evidence="2">cv. Niubang</strain>
    </source>
</reference>